<feature type="compositionally biased region" description="Basic and acidic residues" evidence="1">
    <location>
        <begin position="107"/>
        <end position="118"/>
    </location>
</feature>
<dbReference type="InterPro" id="IPR012674">
    <property type="entry name" value="Calycin"/>
</dbReference>
<organism evidence="2 3">
    <name type="scientific">Marchantia polymorpha subsp. ruderalis</name>
    <dbReference type="NCBI Taxonomy" id="1480154"/>
    <lineage>
        <taxon>Eukaryota</taxon>
        <taxon>Viridiplantae</taxon>
        <taxon>Streptophyta</taxon>
        <taxon>Embryophyta</taxon>
        <taxon>Marchantiophyta</taxon>
        <taxon>Marchantiopsida</taxon>
        <taxon>Marchantiidae</taxon>
        <taxon>Marchantiales</taxon>
        <taxon>Marchantiaceae</taxon>
        <taxon>Marchantia</taxon>
    </lineage>
</organism>
<reference evidence="2" key="1">
    <citation type="submission" date="2016-03" db="EMBL/GenBank/DDBJ databases">
        <title>Mechanisms controlling the formation of the plant cell surface in tip-growing cells are functionally conserved among land plants.</title>
        <authorList>
            <person name="Honkanen S."/>
            <person name="Jones V.A."/>
            <person name="Morieri G."/>
            <person name="Champion C."/>
            <person name="Hetherington A.J."/>
            <person name="Kelly S."/>
            <person name="Saint-Marcoux D."/>
            <person name="Proust H."/>
            <person name="Prescott H."/>
            <person name="Dolan L."/>
        </authorList>
    </citation>
    <scope>NUCLEOTIDE SEQUENCE [LARGE SCALE GENOMIC DNA]</scope>
    <source>
        <tissue evidence="2">Whole gametophyte</tissue>
    </source>
</reference>
<gene>
    <name evidence="2" type="ORF">AXG93_3856s1200</name>
</gene>
<dbReference type="PANTHER" id="PTHR36025">
    <property type="entry name" value="DIHYDROOROTATE DEHYDROGENASE (DUF3598)"/>
    <property type="match status" value="1"/>
</dbReference>
<feature type="region of interest" description="Disordered" evidence="1">
    <location>
        <begin position="83"/>
        <end position="174"/>
    </location>
</feature>
<comment type="caution">
    <text evidence="2">The sequence shown here is derived from an EMBL/GenBank/DDBJ whole genome shotgun (WGS) entry which is preliminary data.</text>
</comment>
<dbReference type="PANTHER" id="PTHR36025:SF1">
    <property type="entry name" value="DIHYDROOROTATE DEHYDROGENASE (DUF3598)"/>
    <property type="match status" value="1"/>
</dbReference>
<sequence length="708" mass="78089">MAGCGLLASMHLACSGSYSFNPRARLVKTPLLSNSGVRCGGRGVSGRGCRRSVPCGGSGFESRLLRSWAPTTRWNSRGFLQLRAAGGSSNDRRKKGPSSKDGPGKGSPEKKVDRKQRDNVWSSEEPQRSAKSSAKKGSEGNKGGSNKNGKGGSRPRASESSKKPPVPAEKKISHEEEDLEFLKYLSPPLPIESETVLHPEESFANPLWSTFCSSTSGVWRGVGAAFSPITAELEALYLNKQKEYLYDARILNTVEVVRKTQDGEQLPLENHYLNRRVLWSLENPLGEKGLGRVRVAEDAEEENARLSSFFRKGTPYIGGTSHSVDDGDDDDLGYWDEEEDTEDDGDEAVEYDAEWESIVGTAEDIDTRWINGKPDNLDVMPELKVDVGTIREDGKEWRAMWNRGEVLEGDWERLASPAGEMENGINGSKYSSEAYAAPLLPPNPAGPTYAPEHLTDALGTTWADVMEEDVMEQEEGLVYFEDGSYSKGPLELLTEASTSGREYFNAYTCKIEQCLVAGGHKRLRIVHTVSVESEGEQVEVLRVAVYEEEWMGPCNMKSISDAGGQQLKLFSDRPRHSPLELVGSWKVFEKEAMAYHPAKDSSEKPSFVHSCREIAVTRGEPEMPEESPDYSPETDDEPVDMSEFSMLWLTGGVSTYVEVNETGMLTFGVGWLSGNGSRLVMERVYSEDGKLLHVKSKTEIEASLGVPM</sequence>
<proteinExistence type="predicted"/>
<evidence type="ECO:0000313" key="2">
    <source>
        <dbReference type="EMBL" id="OAE24991.1"/>
    </source>
</evidence>
<feature type="compositionally biased region" description="Acidic residues" evidence="1">
    <location>
        <begin position="326"/>
        <end position="347"/>
    </location>
</feature>
<protein>
    <recommendedName>
        <fullName evidence="4">DUF3598 domain-containing protein</fullName>
    </recommendedName>
</protein>
<feature type="region of interest" description="Disordered" evidence="1">
    <location>
        <begin position="319"/>
        <end position="347"/>
    </location>
</feature>
<dbReference type="SUPFAM" id="SSF50814">
    <property type="entry name" value="Lipocalins"/>
    <property type="match status" value="1"/>
</dbReference>
<feature type="region of interest" description="Disordered" evidence="1">
    <location>
        <begin position="618"/>
        <end position="637"/>
    </location>
</feature>
<accession>A0A176VXC3</accession>
<keyword evidence="3" id="KW-1185">Reference proteome</keyword>
<dbReference type="Proteomes" id="UP000077202">
    <property type="component" value="Unassembled WGS sequence"/>
</dbReference>
<name>A0A176VXC3_MARPO</name>
<feature type="compositionally biased region" description="Acidic residues" evidence="1">
    <location>
        <begin position="622"/>
        <end position="637"/>
    </location>
</feature>
<dbReference type="AlphaFoldDB" id="A0A176VXC3"/>
<evidence type="ECO:0008006" key="4">
    <source>
        <dbReference type="Google" id="ProtNLM"/>
    </source>
</evidence>
<evidence type="ECO:0000256" key="1">
    <source>
        <dbReference type="SAM" id="MobiDB-lite"/>
    </source>
</evidence>
<dbReference type="EMBL" id="LVLJ01002438">
    <property type="protein sequence ID" value="OAE24991.1"/>
    <property type="molecule type" value="Genomic_DNA"/>
</dbReference>
<feature type="compositionally biased region" description="Basic and acidic residues" evidence="1">
    <location>
        <begin position="156"/>
        <end position="174"/>
    </location>
</feature>
<evidence type="ECO:0000313" key="3">
    <source>
        <dbReference type="Proteomes" id="UP000077202"/>
    </source>
</evidence>